<evidence type="ECO:0000313" key="9">
    <source>
        <dbReference type="EMBL" id="AXC14895.1"/>
    </source>
</evidence>
<name>A0A2Z5G8C3_9BACT</name>
<dbReference type="GO" id="GO:0005886">
    <property type="term" value="C:plasma membrane"/>
    <property type="evidence" value="ECO:0007669"/>
    <property type="project" value="UniProtKB-SubCell"/>
</dbReference>
<dbReference type="PANTHER" id="PTHR34582:SF6">
    <property type="entry name" value="UPF0702 TRANSMEMBRANE PROTEIN YCAP"/>
    <property type="match status" value="1"/>
</dbReference>
<keyword evidence="4 7" id="KW-0812">Transmembrane</keyword>
<evidence type="ECO:0000256" key="5">
    <source>
        <dbReference type="ARBA" id="ARBA00022989"/>
    </source>
</evidence>
<organism evidence="9 10">
    <name type="scientific">Acidisarcina polymorpha</name>
    <dbReference type="NCBI Taxonomy" id="2211140"/>
    <lineage>
        <taxon>Bacteria</taxon>
        <taxon>Pseudomonadati</taxon>
        <taxon>Acidobacteriota</taxon>
        <taxon>Terriglobia</taxon>
        <taxon>Terriglobales</taxon>
        <taxon>Acidobacteriaceae</taxon>
        <taxon>Acidisarcina</taxon>
    </lineage>
</organism>
<sequence>MTPFEFVLVFFMGGLALTAIVGNEVSFTNALCQIIAIALGHYLVAWGRQRSQRFARLVDGTPLLLLENGQWRSETLREMGIADDDIMASARDSGIQNLEGLQSAVLERNGEISTAAKKEPSSER</sequence>
<comment type="similarity">
    <text evidence="2">Belongs to the UPF0702 family.</text>
</comment>
<reference evidence="9 10" key="1">
    <citation type="journal article" date="2018" name="Front. Microbiol.">
        <title>Hydrolytic Capabilities as a Key to Environmental Success: Chitinolytic and Cellulolytic Acidobacteria From Acidic Sub-arctic Soils and Boreal Peatlands.</title>
        <authorList>
            <person name="Belova S.E."/>
            <person name="Ravin N.V."/>
            <person name="Pankratov T.A."/>
            <person name="Rakitin A.L."/>
            <person name="Ivanova A.A."/>
            <person name="Beletsky A.V."/>
            <person name="Mardanov A.V."/>
            <person name="Sinninghe Damste J.S."/>
            <person name="Dedysh S.N."/>
        </authorList>
    </citation>
    <scope>NUCLEOTIDE SEQUENCE [LARGE SCALE GENOMIC DNA]</scope>
    <source>
        <strain evidence="9 10">SBC82</strain>
    </source>
</reference>
<accession>A0A2Z5G8C3</accession>
<keyword evidence="6 7" id="KW-0472">Membrane</keyword>
<dbReference type="InterPro" id="IPR023090">
    <property type="entry name" value="UPF0702_alpha/beta_dom_sf"/>
</dbReference>
<proteinExistence type="inferred from homology"/>
<evidence type="ECO:0000256" key="1">
    <source>
        <dbReference type="ARBA" id="ARBA00004651"/>
    </source>
</evidence>
<evidence type="ECO:0000259" key="8">
    <source>
        <dbReference type="Pfam" id="PF04239"/>
    </source>
</evidence>
<comment type="subcellular location">
    <subcellularLocation>
        <location evidence="1">Cell membrane</location>
        <topology evidence="1">Multi-pass membrane protein</topology>
    </subcellularLocation>
</comment>
<dbReference type="Proteomes" id="UP000253606">
    <property type="component" value="Chromosome"/>
</dbReference>
<evidence type="ECO:0000256" key="3">
    <source>
        <dbReference type="ARBA" id="ARBA00022475"/>
    </source>
</evidence>
<dbReference type="AlphaFoldDB" id="A0A2Z5G8C3"/>
<evidence type="ECO:0000256" key="7">
    <source>
        <dbReference type="SAM" id="Phobius"/>
    </source>
</evidence>
<dbReference type="EMBL" id="CP030840">
    <property type="protein sequence ID" value="AXC14895.1"/>
    <property type="molecule type" value="Genomic_DNA"/>
</dbReference>
<feature type="transmembrane region" description="Helical" evidence="7">
    <location>
        <begin position="28"/>
        <end position="46"/>
    </location>
</feature>
<evidence type="ECO:0000256" key="4">
    <source>
        <dbReference type="ARBA" id="ARBA00022692"/>
    </source>
</evidence>
<keyword evidence="5 7" id="KW-1133">Transmembrane helix</keyword>
<dbReference type="InterPro" id="IPR007353">
    <property type="entry name" value="DUF421"/>
</dbReference>
<dbReference type="Gene3D" id="3.30.240.20">
    <property type="entry name" value="bsu07140 like domains"/>
    <property type="match status" value="1"/>
</dbReference>
<protein>
    <recommendedName>
        <fullName evidence="8">YetF C-terminal domain-containing protein</fullName>
    </recommendedName>
</protein>
<dbReference type="Pfam" id="PF04239">
    <property type="entry name" value="DUF421"/>
    <property type="match status" value="1"/>
</dbReference>
<keyword evidence="3" id="KW-1003">Cell membrane</keyword>
<feature type="domain" description="YetF C-terminal" evidence="8">
    <location>
        <begin position="50"/>
        <end position="119"/>
    </location>
</feature>
<keyword evidence="10" id="KW-1185">Reference proteome</keyword>
<evidence type="ECO:0000313" key="10">
    <source>
        <dbReference type="Proteomes" id="UP000253606"/>
    </source>
</evidence>
<gene>
    <name evidence="9" type="ORF">ACPOL_5647</name>
</gene>
<dbReference type="KEGG" id="abas:ACPOL_5647"/>
<dbReference type="PANTHER" id="PTHR34582">
    <property type="entry name" value="UPF0702 TRANSMEMBRANE PROTEIN YCAP"/>
    <property type="match status" value="1"/>
</dbReference>
<evidence type="ECO:0000256" key="2">
    <source>
        <dbReference type="ARBA" id="ARBA00006448"/>
    </source>
</evidence>
<evidence type="ECO:0000256" key="6">
    <source>
        <dbReference type="ARBA" id="ARBA00023136"/>
    </source>
</evidence>